<accession>A0ABR7XHL6</accession>
<sequence length="60" mass="6683">MRQLYTNAIFATAIFLLAVLMHYLRHETLILHDVLSLGFLYAIGLVAAVLLGKPVTAQTR</sequence>
<dbReference type="Proteomes" id="UP000625551">
    <property type="component" value="Unassembled WGS sequence"/>
</dbReference>
<keyword evidence="1" id="KW-1133">Transmembrane helix</keyword>
<gene>
    <name evidence="2" type="ORF">H9Q13_09785</name>
</gene>
<feature type="transmembrane region" description="Helical" evidence="1">
    <location>
        <begin position="30"/>
        <end position="51"/>
    </location>
</feature>
<dbReference type="EMBL" id="JACXAJ010000003">
    <property type="protein sequence ID" value="MBD1397456.1"/>
    <property type="molecule type" value="Genomic_DNA"/>
</dbReference>
<name>A0ABR7XHL6_9BACT</name>
<keyword evidence="1" id="KW-0812">Transmembrane</keyword>
<evidence type="ECO:0000256" key="1">
    <source>
        <dbReference type="SAM" id="Phobius"/>
    </source>
</evidence>
<feature type="transmembrane region" description="Helical" evidence="1">
    <location>
        <begin position="7"/>
        <end position="24"/>
    </location>
</feature>
<evidence type="ECO:0000313" key="3">
    <source>
        <dbReference type="Proteomes" id="UP000625551"/>
    </source>
</evidence>
<evidence type="ECO:0000313" key="2">
    <source>
        <dbReference type="EMBL" id="MBD1397456.1"/>
    </source>
</evidence>
<dbReference type="RefSeq" id="WP_191183609.1">
    <property type="nucleotide sequence ID" value="NZ_JACXAJ010000003.1"/>
</dbReference>
<organism evidence="2 3">
    <name type="scientific">Pontibacter aquaedesilientis</name>
    <dbReference type="NCBI Taxonomy" id="2766980"/>
    <lineage>
        <taxon>Bacteria</taxon>
        <taxon>Pseudomonadati</taxon>
        <taxon>Bacteroidota</taxon>
        <taxon>Cytophagia</taxon>
        <taxon>Cytophagales</taxon>
        <taxon>Hymenobacteraceae</taxon>
        <taxon>Pontibacter</taxon>
    </lineage>
</organism>
<proteinExistence type="predicted"/>
<reference evidence="2 3" key="1">
    <citation type="submission" date="2020-09" db="EMBL/GenBank/DDBJ databases">
        <title>Genome sequencing and assembly of Pontibacter sp.</title>
        <authorList>
            <person name="Chhetri G."/>
        </authorList>
    </citation>
    <scope>NUCLEOTIDE SEQUENCE [LARGE SCALE GENOMIC DNA]</scope>
    <source>
        <strain evidence="2 3">JH31</strain>
    </source>
</reference>
<comment type="caution">
    <text evidence="2">The sequence shown here is derived from an EMBL/GenBank/DDBJ whole genome shotgun (WGS) entry which is preliminary data.</text>
</comment>
<keyword evidence="1" id="KW-0472">Membrane</keyword>
<keyword evidence="3" id="KW-1185">Reference proteome</keyword>
<protein>
    <submittedName>
        <fullName evidence="2">Uncharacterized protein</fullName>
    </submittedName>
</protein>